<accession>A0A2T6C621</accession>
<protein>
    <submittedName>
        <fullName evidence="5">Putative secreted protein (Por secretion system target)</fullName>
    </submittedName>
</protein>
<dbReference type="Pfam" id="PF18962">
    <property type="entry name" value="Por_Secre_tail"/>
    <property type="match status" value="1"/>
</dbReference>
<name>A0A2T6C621_9FLAO</name>
<dbReference type="Proteomes" id="UP000244090">
    <property type="component" value="Unassembled WGS sequence"/>
</dbReference>
<sequence length="506" mass="54985">MKKITLVFALFFAGILFAQNESSGTIATSITTPSPLSGETFRFGPGLMTQLDSGSGFGFTSDRWFSMGRLFTGTQTVYGLRFQLPNRSITLGYQDLNDANPRIQWIGASSFAGSDLEFRAADSFTSTASNLVATMTNDGKTYFGTPLTSNEPLVGIDYSNISNNTKTGLIVENNNTSGLYFTGIKAINNQSGYIKTGIEVQSAGSSYLSTGINVSTSASYQNTGVTARISGTSNGSSYAVRGDIPNTGTGFGAAIYGSSAILSNRFAGYFNGDVFTTGSYLPSDEKLKENVKAEENVLDKLLQLESVTYKFRDNEHLNLPSNIQHGFMAQNLEAVFPELVTTINKPIEDEKNFQVGTYEYKAVNYTGLISILTSSLKELNEESTTRINELNEKITLLEGTIEEMKRSLETSGAIKPELPNGVDGFSMEQNKPNPFTNQTVINYTLPSNTKATISVVDLSGKFLKEYNLSSEKGQVTINANDIGKGIFVYALISDNEVIMSKKMIIR</sequence>
<reference evidence="5 6" key="1">
    <citation type="submission" date="2018-04" db="EMBL/GenBank/DDBJ databases">
        <title>Genomic Encyclopedia of Archaeal and Bacterial Type Strains, Phase II (KMG-II): from individual species to whole genera.</title>
        <authorList>
            <person name="Goeker M."/>
        </authorList>
    </citation>
    <scope>NUCLEOTIDE SEQUENCE [LARGE SCALE GENOMIC DNA]</scope>
    <source>
        <strain evidence="5 6">DSM 25731</strain>
    </source>
</reference>
<keyword evidence="6" id="KW-1185">Reference proteome</keyword>
<evidence type="ECO:0000256" key="1">
    <source>
        <dbReference type="ARBA" id="ARBA00022729"/>
    </source>
</evidence>
<dbReference type="PROSITE" id="PS51688">
    <property type="entry name" value="ICA"/>
    <property type="match status" value="1"/>
</dbReference>
<dbReference type="OrthoDB" id="1488700at2"/>
<dbReference type="AlphaFoldDB" id="A0A2T6C621"/>
<dbReference type="Pfam" id="PF13884">
    <property type="entry name" value="Peptidase_S74"/>
    <property type="match status" value="1"/>
</dbReference>
<proteinExistence type="predicted"/>
<feature type="chain" id="PRO_5015551412" evidence="3">
    <location>
        <begin position="19"/>
        <end position="506"/>
    </location>
</feature>
<evidence type="ECO:0000313" key="6">
    <source>
        <dbReference type="Proteomes" id="UP000244090"/>
    </source>
</evidence>
<dbReference type="RefSeq" id="WP_108113113.1">
    <property type="nucleotide sequence ID" value="NZ_QBKT01000001.1"/>
</dbReference>
<keyword evidence="1 3" id="KW-0732">Signal</keyword>
<feature type="signal peptide" evidence="3">
    <location>
        <begin position="1"/>
        <end position="18"/>
    </location>
</feature>
<evidence type="ECO:0000256" key="2">
    <source>
        <dbReference type="SAM" id="Coils"/>
    </source>
</evidence>
<comment type="caution">
    <text evidence="5">The sequence shown here is derived from an EMBL/GenBank/DDBJ whole genome shotgun (WGS) entry which is preliminary data.</text>
</comment>
<evidence type="ECO:0000313" key="5">
    <source>
        <dbReference type="EMBL" id="PTX63735.1"/>
    </source>
</evidence>
<dbReference type="InterPro" id="IPR030392">
    <property type="entry name" value="S74_ICA"/>
</dbReference>
<evidence type="ECO:0000259" key="4">
    <source>
        <dbReference type="PROSITE" id="PS51688"/>
    </source>
</evidence>
<dbReference type="NCBIfam" id="TIGR04183">
    <property type="entry name" value="Por_Secre_tail"/>
    <property type="match status" value="1"/>
</dbReference>
<dbReference type="EMBL" id="QBKT01000001">
    <property type="protein sequence ID" value="PTX63735.1"/>
    <property type="molecule type" value="Genomic_DNA"/>
</dbReference>
<feature type="coiled-coil region" evidence="2">
    <location>
        <begin position="373"/>
        <end position="407"/>
    </location>
</feature>
<gene>
    <name evidence="5" type="ORF">C8N46_101339</name>
</gene>
<keyword evidence="2" id="KW-0175">Coiled coil</keyword>
<feature type="domain" description="Peptidase S74" evidence="4">
    <location>
        <begin position="283"/>
        <end position="394"/>
    </location>
</feature>
<evidence type="ECO:0000256" key="3">
    <source>
        <dbReference type="SAM" id="SignalP"/>
    </source>
</evidence>
<dbReference type="InterPro" id="IPR026444">
    <property type="entry name" value="Secre_tail"/>
</dbReference>
<organism evidence="5 6">
    <name type="scientific">Kordia periserrulae</name>
    <dbReference type="NCBI Taxonomy" id="701523"/>
    <lineage>
        <taxon>Bacteria</taxon>
        <taxon>Pseudomonadati</taxon>
        <taxon>Bacteroidota</taxon>
        <taxon>Flavobacteriia</taxon>
        <taxon>Flavobacteriales</taxon>
        <taxon>Flavobacteriaceae</taxon>
        <taxon>Kordia</taxon>
    </lineage>
</organism>